<accession>A0A9N9E6A5</accession>
<keyword evidence="2" id="KW-1185">Reference proteome</keyword>
<organism evidence="1 2">
    <name type="scientific">Paraglomus brasilianum</name>
    <dbReference type="NCBI Taxonomy" id="144538"/>
    <lineage>
        <taxon>Eukaryota</taxon>
        <taxon>Fungi</taxon>
        <taxon>Fungi incertae sedis</taxon>
        <taxon>Mucoromycota</taxon>
        <taxon>Glomeromycotina</taxon>
        <taxon>Glomeromycetes</taxon>
        <taxon>Paraglomerales</taxon>
        <taxon>Paraglomeraceae</taxon>
        <taxon>Paraglomus</taxon>
    </lineage>
</organism>
<comment type="caution">
    <text evidence="1">The sequence shown here is derived from an EMBL/GenBank/DDBJ whole genome shotgun (WGS) entry which is preliminary data.</text>
</comment>
<gene>
    <name evidence="1" type="ORF">PBRASI_LOCUS10818</name>
</gene>
<dbReference type="AlphaFoldDB" id="A0A9N9E6A5"/>
<dbReference type="OrthoDB" id="2443382at2759"/>
<feature type="non-terminal residue" evidence="1">
    <location>
        <position position="1"/>
    </location>
</feature>
<dbReference type="Proteomes" id="UP000789739">
    <property type="component" value="Unassembled WGS sequence"/>
</dbReference>
<sequence length="459" mass="53325">MAPAAHKGVGLLVYSTPRDWRLRGLKRKRDEGAAYQSDLQNELSKRALALEKIKTKKQIRLANNNFRSAVERSNNIAKIWKIHSEAAVKIHIGIANELTSEAPVLSESSYDDQCREEDHQKHVYMQQSEEIISTEIQTLLTKMEKAKDNRLFQYYIVNLAEQNLADVMYTIFTASDRVLMKKLWKEREPTVEHMKRTSRKTKWDRMIKPLVEKNTSAMKCWSVFDDDADCLDQEVILEKPFDGKFVFKTHYDLLWVRDVYQRFMLLFASPINILRDSATSEINYRECFVNPIIVKAFDDLVGKITFNSGEVECEVRKRQRNETNSQKTRVNLGPKHDGILTVHVNAKSMEVGFMEVVGNAVIVDPKKRAGDREKLFKAMQISIFYQRQHHQERGATEDQILNIQSFGILVYQRDVAMYSMHRTNGGLYITDVMENFTIPDSADQAYVLEEIVNKVYFFK</sequence>
<evidence type="ECO:0000313" key="2">
    <source>
        <dbReference type="Proteomes" id="UP000789739"/>
    </source>
</evidence>
<reference evidence="1" key="1">
    <citation type="submission" date="2021-06" db="EMBL/GenBank/DDBJ databases">
        <authorList>
            <person name="Kallberg Y."/>
            <person name="Tangrot J."/>
            <person name="Rosling A."/>
        </authorList>
    </citation>
    <scope>NUCLEOTIDE SEQUENCE</scope>
    <source>
        <strain evidence="1">BR232B</strain>
    </source>
</reference>
<evidence type="ECO:0000313" key="1">
    <source>
        <dbReference type="EMBL" id="CAG8661694.1"/>
    </source>
</evidence>
<dbReference type="EMBL" id="CAJVPI010003742">
    <property type="protein sequence ID" value="CAG8661694.1"/>
    <property type="molecule type" value="Genomic_DNA"/>
</dbReference>
<name>A0A9N9E6A5_9GLOM</name>
<proteinExistence type="predicted"/>
<protein>
    <submittedName>
        <fullName evidence="1">7336_t:CDS:1</fullName>
    </submittedName>
</protein>